<name>A0A494ZBY2_9BACL</name>
<accession>A0A494ZBY2</accession>
<gene>
    <name evidence="1" type="ORF">D8M03_01320</name>
</gene>
<keyword evidence="2" id="KW-1185">Reference proteome</keyword>
<evidence type="ECO:0000313" key="1">
    <source>
        <dbReference type="EMBL" id="RKQ19688.1"/>
    </source>
</evidence>
<dbReference type="RefSeq" id="WP_121212880.1">
    <property type="nucleotide sequence ID" value="NZ_RBZN01000002.1"/>
</dbReference>
<proteinExistence type="predicted"/>
<dbReference type="EMBL" id="RBZN01000002">
    <property type="protein sequence ID" value="RKQ19688.1"/>
    <property type="molecule type" value="Genomic_DNA"/>
</dbReference>
<dbReference type="OrthoDB" id="2431422at2"/>
<comment type="caution">
    <text evidence="1">The sequence shown here is derived from an EMBL/GenBank/DDBJ whole genome shotgun (WGS) entry which is preliminary data.</text>
</comment>
<organism evidence="1 2">
    <name type="scientific">Ureibacillus endophyticus</name>
    <dbReference type="NCBI Taxonomy" id="1978490"/>
    <lineage>
        <taxon>Bacteria</taxon>
        <taxon>Bacillati</taxon>
        <taxon>Bacillota</taxon>
        <taxon>Bacilli</taxon>
        <taxon>Bacillales</taxon>
        <taxon>Caryophanaceae</taxon>
        <taxon>Ureibacillus</taxon>
    </lineage>
</organism>
<dbReference type="Proteomes" id="UP000272238">
    <property type="component" value="Unassembled WGS sequence"/>
</dbReference>
<protein>
    <submittedName>
        <fullName evidence="1">RNA polymerase II</fullName>
    </submittedName>
</protein>
<sequence length="473" mass="54573">MKYALSFFTVLILVISGMLFFQYQVYSDKVETREDHFTYTQEIEITYRNDSLDIRHHFKNLPNQVIDIQWPKLAVNPDCFIEAENTCKRLSEDKTKFEIGDNHSQSLSYIIPLNNGIKSNQLLKDIFVSLKLGEVSYSTVHISTEKDVKGQWITGLPEVGQQTLSLVNYSMFGGKGPVSELYYNANNLIQQDPIDNVSIYSKKPLTKDFTTKLKELNFLNENHIVLVEGENVSKLQGKRILFLKNFTTNVLYRQVILSQVKAQFKFNESPIWLYETVASFLAGTTIGGEKSTEIVNTLTHQMTDTQLANWLQRLNDLKGKEISTKILDEALSEVFGIHTNYLSMNESTNEVFPFLFNDNREILVNSHLQKDINVIFKDGQILYSADALLKHLGYEASNGENGYYVHSKERNFRFPENHGFYVYNERRYNTVSNPIVRVAGINYIEETWLQKLFTVEIMKKDDSITIKTTTTQQ</sequence>
<reference evidence="1 2" key="1">
    <citation type="journal article" date="2016" name="Antonie Van Leeuwenhoek">
        <title>Lysinibacillus endophyticus sp. nov., an indole-3-acetic acid producing endophytic bacterium isolated from corn root (Zea mays cv. Xinken-5).</title>
        <authorList>
            <person name="Yu J."/>
            <person name="Guan X."/>
            <person name="Liu C."/>
            <person name="Xiang W."/>
            <person name="Yu Z."/>
            <person name="Liu X."/>
            <person name="Wang G."/>
        </authorList>
    </citation>
    <scope>NUCLEOTIDE SEQUENCE [LARGE SCALE GENOMIC DNA]</scope>
    <source>
        <strain evidence="1 2">DSM 100506</strain>
    </source>
</reference>
<dbReference type="AlphaFoldDB" id="A0A494ZBY2"/>
<evidence type="ECO:0000313" key="2">
    <source>
        <dbReference type="Proteomes" id="UP000272238"/>
    </source>
</evidence>